<proteinExistence type="predicted"/>
<reference evidence="1" key="1">
    <citation type="submission" date="2022-06" db="EMBL/GenBank/DDBJ databases">
        <title>Phylogenomic reconstructions and comparative analyses of Kickxellomycotina fungi.</title>
        <authorList>
            <person name="Reynolds N.K."/>
            <person name="Stajich J.E."/>
            <person name="Barry K."/>
            <person name="Grigoriev I.V."/>
            <person name="Crous P."/>
            <person name="Smith M.E."/>
        </authorList>
    </citation>
    <scope>NUCLEOTIDE SEQUENCE</scope>
    <source>
        <strain evidence="1">RSA 2271</strain>
    </source>
</reference>
<evidence type="ECO:0000313" key="1">
    <source>
        <dbReference type="EMBL" id="KAJ1676595.1"/>
    </source>
</evidence>
<keyword evidence="2" id="KW-1185">Reference proteome</keyword>
<protein>
    <submittedName>
        <fullName evidence="1">Uncharacterized protein</fullName>
    </submittedName>
</protein>
<comment type="caution">
    <text evidence="1">The sequence shown here is derived from an EMBL/GenBank/DDBJ whole genome shotgun (WGS) entry which is preliminary data.</text>
</comment>
<sequence length="102" mass="10893">MCWVGRVAFARRKQLDGVHGEYGGEIVGDAGLFEGDSGLYSGLAIEGTPPAKLDLRAVIVLREAPIEVIELEKVLVDDVATHGTRLSIGHLETHAVEGDDTI</sequence>
<gene>
    <name evidence="1" type="ORF">EV182_007878</name>
</gene>
<organism evidence="1 2">
    <name type="scientific">Spiromyces aspiralis</name>
    <dbReference type="NCBI Taxonomy" id="68401"/>
    <lineage>
        <taxon>Eukaryota</taxon>
        <taxon>Fungi</taxon>
        <taxon>Fungi incertae sedis</taxon>
        <taxon>Zoopagomycota</taxon>
        <taxon>Kickxellomycotina</taxon>
        <taxon>Kickxellomycetes</taxon>
        <taxon>Kickxellales</taxon>
        <taxon>Kickxellaceae</taxon>
        <taxon>Spiromyces</taxon>
    </lineage>
</organism>
<dbReference type="EMBL" id="JAMZIH010003823">
    <property type="protein sequence ID" value="KAJ1676595.1"/>
    <property type="molecule type" value="Genomic_DNA"/>
</dbReference>
<accession>A0ACC1HJ42</accession>
<evidence type="ECO:0000313" key="2">
    <source>
        <dbReference type="Proteomes" id="UP001145114"/>
    </source>
</evidence>
<dbReference type="Proteomes" id="UP001145114">
    <property type="component" value="Unassembled WGS sequence"/>
</dbReference>
<name>A0ACC1HJ42_9FUNG</name>